<feature type="compositionally biased region" description="Low complexity" evidence="1">
    <location>
        <begin position="53"/>
        <end position="66"/>
    </location>
</feature>
<keyword evidence="3" id="KW-1185">Reference proteome</keyword>
<evidence type="ECO:0000256" key="1">
    <source>
        <dbReference type="SAM" id="MobiDB-lite"/>
    </source>
</evidence>
<reference evidence="2 3" key="2">
    <citation type="submission" date="2019-04" db="EMBL/GenBank/DDBJ databases">
        <title>The genome sequence of big-headed turtle.</title>
        <authorList>
            <person name="Gong S."/>
        </authorList>
    </citation>
    <scope>NUCLEOTIDE SEQUENCE [LARGE SCALE GENOMIC DNA]</scope>
    <source>
        <strain evidence="2">DO16091913</strain>
        <tissue evidence="2">Muscle</tissue>
    </source>
</reference>
<name>A0A4D9EWE8_9SAUR</name>
<dbReference type="EMBL" id="QXTE01000006">
    <property type="protein sequence ID" value="TFK14956.1"/>
    <property type="molecule type" value="Genomic_DNA"/>
</dbReference>
<organism evidence="2 3">
    <name type="scientific">Platysternon megacephalum</name>
    <name type="common">big-headed turtle</name>
    <dbReference type="NCBI Taxonomy" id="55544"/>
    <lineage>
        <taxon>Eukaryota</taxon>
        <taxon>Metazoa</taxon>
        <taxon>Chordata</taxon>
        <taxon>Craniata</taxon>
        <taxon>Vertebrata</taxon>
        <taxon>Euteleostomi</taxon>
        <taxon>Archelosauria</taxon>
        <taxon>Testudinata</taxon>
        <taxon>Testudines</taxon>
        <taxon>Cryptodira</taxon>
        <taxon>Durocryptodira</taxon>
        <taxon>Testudinoidea</taxon>
        <taxon>Platysternidae</taxon>
        <taxon>Platysternon</taxon>
    </lineage>
</organism>
<reference evidence="2 3" key="1">
    <citation type="submission" date="2019-04" db="EMBL/GenBank/DDBJ databases">
        <title>Draft genome of the big-headed turtle Platysternon megacephalum.</title>
        <authorList>
            <person name="Gong S."/>
        </authorList>
    </citation>
    <scope>NUCLEOTIDE SEQUENCE [LARGE SCALE GENOMIC DNA]</scope>
    <source>
        <strain evidence="2">DO16091913</strain>
        <tissue evidence="2">Muscle</tissue>
    </source>
</reference>
<sequence>MKIKAQNLSRVKSNGWWRCQWAHHGGPSASGELLLPLWGTTSQTFPPAEARGALTAPPGTEAAATPQYQQSPRTHLPESLTAAPSYLQGRTNGDVLRFH</sequence>
<gene>
    <name evidence="2" type="ORF">DR999_PMT01225</name>
</gene>
<proteinExistence type="predicted"/>
<comment type="caution">
    <text evidence="2">The sequence shown here is derived from an EMBL/GenBank/DDBJ whole genome shotgun (WGS) entry which is preliminary data.</text>
</comment>
<accession>A0A4D9EWE8</accession>
<evidence type="ECO:0000313" key="2">
    <source>
        <dbReference type="EMBL" id="TFK14956.1"/>
    </source>
</evidence>
<protein>
    <submittedName>
        <fullName evidence="2">Zinc finger protein DPF3</fullName>
    </submittedName>
</protein>
<dbReference type="AlphaFoldDB" id="A0A4D9EWE8"/>
<evidence type="ECO:0000313" key="3">
    <source>
        <dbReference type="Proteomes" id="UP000297703"/>
    </source>
</evidence>
<feature type="region of interest" description="Disordered" evidence="1">
    <location>
        <begin position="49"/>
        <end position="99"/>
    </location>
</feature>
<dbReference type="Proteomes" id="UP000297703">
    <property type="component" value="Unassembled WGS sequence"/>
</dbReference>